<name>A0ABQ2GXR5_9DEIO</name>
<sequence>MTAQMHEYTVPLYPTPEQERALITLGRALSGPCAPTVVAGEELLMPATPGGLSLTGVPGVVRLGVDHLPPWAAQVWRWSAGGDKPTLDPQLGVATVEGRTYIERGDYAGTPGWLVDVVLRWDAYATGQLVRDGDERSGGPERRAVRHLMVW</sequence>
<dbReference type="Proteomes" id="UP000661918">
    <property type="component" value="Unassembled WGS sequence"/>
</dbReference>
<comment type="caution">
    <text evidence="1">The sequence shown here is derived from an EMBL/GenBank/DDBJ whole genome shotgun (WGS) entry which is preliminary data.</text>
</comment>
<accession>A0ABQ2GXR5</accession>
<evidence type="ECO:0000313" key="1">
    <source>
        <dbReference type="EMBL" id="GGM16541.1"/>
    </source>
</evidence>
<reference evidence="2" key="1">
    <citation type="journal article" date="2019" name="Int. J. Syst. Evol. Microbiol.">
        <title>The Global Catalogue of Microorganisms (GCM) 10K type strain sequencing project: providing services to taxonomists for standard genome sequencing and annotation.</title>
        <authorList>
            <consortium name="The Broad Institute Genomics Platform"/>
            <consortium name="The Broad Institute Genome Sequencing Center for Infectious Disease"/>
            <person name="Wu L."/>
            <person name="Ma J."/>
        </authorList>
    </citation>
    <scope>NUCLEOTIDE SEQUENCE [LARGE SCALE GENOMIC DNA]</scope>
    <source>
        <strain evidence="2">JCM 15443</strain>
    </source>
</reference>
<evidence type="ECO:0008006" key="3">
    <source>
        <dbReference type="Google" id="ProtNLM"/>
    </source>
</evidence>
<dbReference type="RefSeq" id="WP_188904803.1">
    <property type="nucleotide sequence ID" value="NZ_BMOM01000025.1"/>
</dbReference>
<protein>
    <recommendedName>
        <fullName evidence="3">DUF3237 domain-containing protein</fullName>
    </recommendedName>
</protein>
<evidence type="ECO:0000313" key="2">
    <source>
        <dbReference type="Proteomes" id="UP000661918"/>
    </source>
</evidence>
<organism evidence="1 2">
    <name type="scientific">Deinococcus aerophilus</name>
    <dbReference type="NCBI Taxonomy" id="522488"/>
    <lineage>
        <taxon>Bacteria</taxon>
        <taxon>Thermotogati</taxon>
        <taxon>Deinococcota</taxon>
        <taxon>Deinococci</taxon>
        <taxon>Deinococcales</taxon>
        <taxon>Deinococcaceae</taxon>
        <taxon>Deinococcus</taxon>
    </lineage>
</organism>
<keyword evidence="2" id="KW-1185">Reference proteome</keyword>
<proteinExistence type="predicted"/>
<gene>
    <name evidence="1" type="ORF">GCM10010841_26090</name>
</gene>
<dbReference type="EMBL" id="BMOM01000025">
    <property type="protein sequence ID" value="GGM16541.1"/>
    <property type="molecule type" value="Genomic_DNA"/>
</dbReference>